<feature type="chain" id="PRO_5015897613" description="Copper transporter" evidence="9">
    <location>
        <begin position="28"/>
        <end position="520"/>
    </location>
</feature>
<evidence type="ECO:0000256" key="8">
    <source>
        <dbReference type="SAM" id="Phobius"/>
    </source>
</evidence>
<keyword evidence="4" id="KW-0813">Transport</keyword>
<keyword evidence="11" id="KW-1185">Reference proteome</keyword>
<feature type="region of interest" description="Disordered" evidence="7">
    <location>
        <begin position="413"/>
        <end position="440"/>
    </location>
</feature>
<keyword evidence="3 8" id="KW-0812">Transmembrane</keyword>
<comment type="caution">
    <text evidence="10">The sequence shown here is derived from an EMBL/GenBank/DDBJ whole genome shotgun (WGS) entry which is preliminary data.</text>
</comment>
<evidence type="ECO:0000256" key="7">
    <source>
        <dbReference type="SAM" id="MobiDB-lite"/>
    </source>
</evidence>
<dbReference type="InterPro" id="IPR007274">
    <property type="entry name" value="Cop_transporter"/>
</dbReference>
<accession>A0A2V0PD96</accession>
<reference evidence="10 11" key="1">
    <citation type="journal article" date="2018" name="Sci. Rep.">
        <title>Raphidocelis subcapitata (=Pseudokirchneriella subcapitata) provides an insight into genome evolution and environmental adaptations in the Sphaeropleales.</title>
        <authorList>
            <person name="Suzuki S."/>
            <person name="Yamaguchi H."/>
            <person name="Nakajima N."/>
            <person name="Kawachi M."/>
        </authorList>
    </citation>
    <scope>NUCLEOTIDE SEQUENCE [LARGE SCALE GENOMIC DNA]</scope>
    <source>
        <strain evidence="10 11">NIES-35</strain>
    </source>
</reference>
<evidence type="ECO:0008006" key="12">
    <source>
        <dbReference type="Google" id="ProtNLM"/>
    </source>
</evidence>
<proteinExistence type="inferred from homology"/>
<feature type="transmembrane region" description="Helical" evidence="8">
    <location>
        <begin position="475"/>
        <end position="503"/>
    </location>
</feature>
<keyword evidence="4" id="KW-0187">Copper transport</keyword>
<feature type="signal peptide" evidence="9">
    <location>
        <begin position="1"/>
        <end position="27"/>
    </location>
</feature>
<dbReference type="GO" id="GO:0016020">
    <property type="term" value="C:membrane"/>
    <property type="evidence" value="ECO:0007669"/>
    <property type="project" value="UniProtKB-SubCell"/>
</dbReference>
<evidence type="ECO:0000256" key="6">
    <source>
        <dbReference type="ARBA" id="ARBA00023136"/>
    </source>
</evidence>
<dbReference type="OrthoDB" id="542959at2759"/>
<feature type="compositionally biased region" description="Pro residues" evidence="7">
    <location>
        <begin position="230"/>
        <end position="253"/>
    </location>
</feature>
<dbReference type="EMBL" id="BDRX01000089">
    <property type="protein sequence ID" value="GBF96932.1"/>
    <property type="molecule type" value="Genomic_DNA"/>
</dbReference>
<evidence type="ECO:0000256" key="9">
    <source>
        <dbReference type="SAM" id="SignalP"/>
    </source>
</evidence>
<dbReference type="AlphaFoldDB" id="A0A2V0PD96"/>
<keyword evidence="9" id="KW-0732">Signal</keyword>
<dbReference type="STRING" id="307507.A0A2V0PD96"/>
<feature type="region of interest" description="Disordered" evidence="7">
    <location>
        <begin position="224"/>
        <end position="261"/>
    </location>
</feature>
<keyword evidence="4" id="KW-0406">Ion transport</keyword>
<dbReference type="PANTHER" id="PTHR12483">
    <property type="entry name" value="SOLUTE CARRIER FAMILY 31 COPPER TRANSPORTERS"/>
    <property type="match status" value="1"/>
</dbReference>
<protein>
    <recommendedName>
        <fullName evidence="12">Copper transporter</fullName>
    </recommendedName>
</protein>
<evidence type="ECO:0000256" key="2">
    <source>
        <dbReference type="ARBA" id="ARBA00006921"/>
    </source>
</evidence>
<keyword evidence="4" id="KW-0186">Copper</keyword>
<keyword evidence="5 8" id="KW-1133">Transmembrane helix</keyword>
<evidence type="ECO:0000256" key="3">
    <source>
        <dbReference type="ARBA" id="ARBA00022692"/>
    </source>
</evidence>
<evidence type="ECO:0000313" key="11">
    <source>
        <dbReference type="Proteomes" id="UP000247498"/>
    </source>
</evidence>
<dbReference type="Proteomes" id="UP000247498">
    <property type="component" value="Unassembled WGS sequence"/>
</dbReference>
<evidence type="ECO:0000256" key="5">
    <source>
        <dbReference type="ARBA" id="ARBA00022989"/>
    </source>
</evidence>
<sequence length="520" mass="53862">MAVATAAAAARPLRSVLLLAALSAAFAQTDCVADPTDPACASFALPASTVVADLNSLCSAMHFMTGCSLYKACNATSRPNVGADPTICEPFQQLATICAKDPGMGGMGGCARHYRTMCAAGSVVPQCRRYSGLDLISTEDANKWVRSICEEMDMEGCERCTPAWQEGKKWGGPNCDPFAVYGWLCVQMPDMWQCVGPGSWAEVCRKDPTLYACVGDAPALTDKGWWRPGRPAPPKPAPQPQPPAPAPAPGPDDPPSDEPFERGPAMRMYFFNQMPFWLLFKGWTPRTNADLAGAWLAIFLLGVVYEGLQTLRARIEAGWAAADARRRAGGGGGGAAVRDAPLGGPCLCDDDALPVRASDARGANGIGVGGGYLPPGRPLGEGAEPAAGGCCSGSRAEGPDIAALTVPLSPARAHKRPSLELGGPPPPPPPRGGARPAGGGWLARAARPGGALDGALLGRDLARAVMAFTTTALSYALMLAAMSFHVAIFFAVCAGVGAGAGLFGRYRARLAAAHESHCCG</sequence>
<dbReference type="Pfam" id="PF04145">
    <property type="entry name" value="Ctr"/>
    <property type="match status" value="2"/>
</dbReference>
<evidence type="ECO:0000313" key="10">
    <source>
        <dbReference type="EMBL" id="GBF96932.1"/>
    </source>
</evidence>
<evidence type="ECO:0000256" key="1">
    <source>
        <dbReference type="ARBA" id="ARBA00004370"/>
    </source>
</evidence>
<name>A0A2V0PD96_9CHLO</name>
<evidence type="ECO:0000256" key="4">
    <source>
        <dbReference type="ARBA" id="ARBA00022796"/>
    </source>
</evidence>
<keyword evidence="6 8" id="KW-0472">Membrane</keyword>
<dbReference type="GO" id="GO:0005375">
    <property type="term" value="F:copper ion transmembrane transporter activity"/>
    <property type="evidence" value="ECO:0007669"/>
    <property type="project" value="InterPro"/>
</dbReference>
<gene>
    <name evidence="10" type="ORF">Rsub_09012</name>
</gene>
<dbReference type="InParanoid" id="A0A2V0PD96"/>
<comment type="subcellular location">
    <subcellularLocation>
        <location evidence="1">Membrane</location>
    </subcellularLocation>
</comment>
<organism evidence="10 11">
    <name type="scientific">Raphidocelis subcapitata</name>
    <dbReference type="NCBI Taxonomy" id="307507"/>
    <lineage>
        <taxon>Eukaryota</taxon>
        <taxon>Viridiplantae</taxon>
        <taxon>Chlorophyta</taxon>
        <taxon>core chlorophytes</taxon>
        <taxon>Chlorophyceae</taxon>
        <taxon>CS clade</taxon>
        <taxon>Sphaeropleales</taxon>
        <taxon>Selenastraceae</taxon>
        <taxon>Raphidocelis</taxon>
    </lineage>
</organism>
<comment type="similarity">
    <text evidence="2">Belongs to the copper transporter (Ctr) (TC 1.A.56) family. SLC31A subfamily.</text>
</comment>